<evidence type="ECO:0000313" key="2">
    <source>
        <dbReference type="Proteomes" id="UP001281147"/>
    </source>
</evidence>
<name>A0ACC3MKD6_9PEZI</name>
<sequence length="538" mass="59824">MSSINDDHFVRGTIRLERLLDRKHGEIILHPIPSSDPNDPLNWPMWYKAINFALVSFYTLMVFVNVDIGTVIWGDLNTELGISFAVMSSSFGVNCAGLAMGCVLFIPFALKFGRRPIYLVSIAVSLATAVWQARMQTGGDLIGVNLVAGLAGSIAETICQMTIADVFFVHQRATCNGIYLLMVNMGAFLAPVAAGYSAAAQGWRWIWWWTTILFAACLILFVFLYEDTKYEPVHQGVGLHATEEINQVSDEDGRINDSKMADLRITTTTTSRHLDESIPRKTYLQRLAIFPEGSFHGGWSTFFRHSYQPFVILFTFPAVTYTALIYGTILAWFSVIVNVYSIYMTLPPYNFSSAGIGLMNLPPFIGGVVGSIYGGILNDWVAVRLARRNHGIFEPEMRLWVALPAIFVLPASILLFGISTAKGLPWIVPCIGSGLFGFSMIALWDVALTYNMDCYVEIIGDSLIGICFIRNAFATIIAVTITYWIEGMGLISMHIMVAVISFATALTTIPMMIYGKRARRWTEGRLDKMSKRQFGTRG</sequence>
<accession>A0ACC3MKD6</accession>
<evidence type="ECO:0000313" key="1">
    <source>
        <dbReference type="EMBL" id="KAK3696983.1"/>
    </source>
</evidence>
<comment type="caution">
    <text evidence="1">The sequence shown here is derived from an EMBL/GenBank/DDBJ whole genome shotgun (WGS) entry which is preliminary data.</text>
</comment>
<dbReference type="Proteomes" id="UP001281147">
    <property type="component" value="Unassembled WGS sequence"/>
</dbReference>
<dbReference type="EMBL" id="JAUTXU010000233">
    <property type="protein sequence ID" value="KAK3696983.1"/>
    <property type="molecule type" value="Genomic_DNA"/>
</dbReference>
<organism evidence="1 2">
    <name type="scientific">Vermiconidia calcicola</name>
    <dbReference type="NCBI Taxonomy" id="1690605"/>
    <lineage>
        <taxon>Eukaryota</taxon>
        <taxon>Fungi</taxon>
        <taxon>Dikarya</taxon>
        <taxon>Ascomycota</taxon>
        <taxon>Pezizomycotina</taxon>
        <taxon>Dothideomycetes</taxon>
        <taxon>Dothideomycetidae</taxon>
        <taxon>Mycosphaerellales</taxon>
        <taxon>Extremaceae</taxon>
        <taxon>Vermiconidia</taxon>
    </lineage>
</organism>
<keyword evidence="2" id="KW-1185">Reference proteome</keyword>
<proteinExistence type="predicted"/>
<protein>
    <submittedName>
        <fullName evidence="1">Uncharacterized protein</fullName>
    </submittedName>
</protein>
<gene>
    <name evidence="1" type="ORF">LTR37_017690</name>
</gene>
<reference evidence="1" key="1">
    <citation type="submission" date="2023-07" db="EMBL/GenBank/DDBJ databases">
        <title>Black Yeasts Isolated from many extreme environments.</title>
        <authorList>
            <person name="Coleine C."/>
            <person name="Stajich J.E."/>
            <person name="Selbmann L."/>
        </authorList>
    </citation>
    <scope>NUCLEOTIDE SEQUENCE</scope>
    <source>
        <strain evidence="1">CCFEE 5714</strain>
    </source>
</reference>